<dbReference type="AlphaFoldDB" id="A0A7S3P802"/>
<protein>
    <recommendedName>
        <fullName evidence="1">Serine aminopeptidase S33 domain-containing protein</fullName>
    </recommendedName>
</protein>
<dbReference type="EMBL" id="HBIM01021387">
    <property type="protein sequence ID" value="CAE0419094.1"/>
    <property type="molecule type" value="Transcribed_RNA"/>
</dbReference>
<feature type="domain" description="Serine aminopeptidase S33" evidence="1">
    <location>
        <begin position="113"/>
        <end position="250"/>
    </location>
</feature>
<dbReference type="PANTHER" id="PTHR12277">
    <property type="entry name" value="ALPHA/BETA HYDROLASE DOMAIN-CONTAINING PROTEIN"/>
    <property type="match status" value="1"/>
</dbReference>
<dbReference type="GO" id="GO:0016020">
    <property type="term" value="C:membrane"/>
    <property type="evidence" value="ECO:0007669"/>
    <property type="project" value="TreeGrafter"/>
</dbReference>
<dbReference type="InterPro" id="IPR029058">
    <property type="entry name" value="AB_hydrolase_fold"/>
</dbReference>
<dbReference type="Gene3D" id="3.40.50.1820">
    <property type="entry name" value="alpha/beta hydrolase"/>
    <property type="match status" value="1"/>
</dbReference>
<evidence type="ECO:0000313" key="2">
    <source>
        <dbReference type="EMBL" id="CAE0419094.1"/>
    </source>
</evidence>
<reference evidence="2" key="1">
    <citation type="submission" date="2021-01" db="EMBL/GenBank/DDBJ databases">
        <authorList>
            <person name="Corre E."/>
            <person name="Pelletier E."/>
            <person name="Niang G."/>
            <person name="Scheremetjew M."/>
            <person name="Finn R."/>
            <person name="Kale V."/>
            <person name="Holt S."/>
            <person name="Cochrane G."/>
            <person name="Meng A."/>
            <person name="Brown T."/>
            <person name="Cohen L."/>
        </authorList>
    </citation>
    <scope>NUCLEOTIDE SEQUENCE</scope>
    <source>
        <strain evidence="2">CCMP127</strain>
    </source>
</reference>
<organism evidence="2">
    <name type="scientific">Amphora coffeiformis</name>
    <dbReference type="NCBI Taxonomy" id="265554"/>
    <lineage>
        <taxon>Eukaryota</taxon>
        <taxon>Sar</taxon>
        <taxon>Stramenopiles</taxon>
        <taxon>Ochrophyta</taxon>
        <taxon>Bacillariophyta</taxon>
        <taxon>Bacillariophyceae</taxon>
        <taxon>Bacillariophycidae</taxon>
        <taxon>Thalassiophysales</taxon>
        <taxon>Catenulaceae</taxon>
        <taxon>Amphora</taxon>
    </lineage>
</organism>
<gene>
    <name evidence="2" type="ORF">ACOF00016_LOCUS15952</name>
</gene>
<dbReference type="Pfam" id="PF12146">
    <property type="entry name" value="Hydrolase_4"/>
    <property type="match status" value="1"/>
</dbReference>
<dbReference type="GO" id="GO:0008474">
    <property type="term" value="F:palmitoyl-(protein) hydrolase activity"/>
    <property type="evidence" value="ECO:0007669"/>
    <property type="project" value="TreeGrafter"/>
</dbReference>
<dbReference type="SUPFAM" id="SSF53474">
    <property type="entry name" value="alpha/beta-Hydrolases"/>
    <property type="match status" value="1"/>
</dbReference>
<sequence>MSGDATLAETASSSSTLLSYLWPVMYRCGQVVFGILAVAAGLLYVQQESLLYFPTVANIPRHNAQNPRGYKHPGERGLEYSSHIISNNEDGKQTHAWFLPHPTSRDKPRRLPTVLFFHGNAGNIGLRIPNAVEFLRRVQANFVLVEYRGYGDSPGDVRPTEAGLKSDAVAAWEYCRTELAKQKSDVVDPNKIYAFGRSLGGAVAVSLAAHAEAQGAPLRGLILENTFTSISDMVDQVLPFLSPIKRFVLRIGWNSLEILQQGRIQATPMLFLAGDADTLVPHAHMQQLRDAAHLALMPRGIVPVFHVIRGGTHNESWLQGGQPYWQSFSDFITQTSTGSSGTGSSPAFNTSTVAFTTESSSIPLMSNQLAGMARDALSNNKKSKDKNT</sequence>
<accession>A0A7S3P802</accession>
<dbReference type="PANTHER" id="PTHR12277:SF81">
    <property type="entry name" value="PROTEIN ABHD13"/>
    <property type="match status" value="1"/>
</dbReference>
<proteinExistence type="predicted"/>
<dbReference type="InterPro" id="IPR022742">
    <property type="entry name" value="Hydrolase_4"/>
</dbReference>
<name>A0A7S3P802_9STRA</name>
<evidence type="ECO:0000259" key="1">
    <source>
        <dbReference type="Pfam" id="PF12146"/>
    </source>
</evidence>